<protein>
    <submittedName>
        <fullName evidence="2">Uncharacterized protein</fullName>
    </submittedName>
</protein>
<feature type="region of interest" description="Disordered" evidence="1">
    <location>
        <begin position="1"/>
        <end position="78"/>
    </location>
</feature>
<feature type="compositionally biased region" description="Polar residues" evidence="1">
    <location>
        <begin position="9"/>
        <end position="42"/>
    </location>
</feature>
<proteinExistence type="predicted"/>
<sequence length="136" mass="14982">MPVQHSPPVKNTRSQRNQDVLTGTERSSLYHTPSVCQLSENFNRGPPTKGESSSRRGAPRSRLGKAEDEEGEESLEAEVATALAGAPEASEVPNLALYNQPLVSQAEPNFLMMMEQITQFMEHLTQEASPRTTQET</sequence>
<evidence type="ECO:0000313" key="2">
    <source>
        <dbReference type="EMBL" id="MBW0486982.1"/>
    </source>
</evidence>
<evidence type="ECO:0000313" key="3">
    <source>
        <dbReference type="Proteomes" id="UP000765509"/>
    </source>
</evidence>
<keyword evidence="3" id="KW-1185">Reference proteome</keyword>
<dbReference type="Proteomes" id="UP000765509">
    <property type="component" value="Unassembled WGS sequence"/>
</dbReference>
<accession>A0A9Q3CNJ7</accession>
<evidence type="ECO:0000256" key="1">
    <source>
        <dbReference type="SAM" id="MobiDB-lite"/>
    </source>
</evidence>
<dbReference type="AlphaFoldDB" id="A0A9Q3CNJ7"/>
<organism evidence="2 3">
    <name type="scientific">Austropuccinia psidii MF-1</name>
    <dbReference type="NCBI Taxonomy" id="1389203"/>
    <lineage>
        <taxon>Eukaryota</taxon>
        <taxon>Fungi</taxon>
        <taxon>Dikarya</taxon>
        <taxon>Basidiomycota</taxon>
        <taxon>Pucciniomycotina</taxon>
        <taxon>Pucciniomycetes</taxon>
        <taxon>Pucciniales</taxon>
        <taxon>Sphaerophragmiaceae</taxon>
        <taxon>Austropuccinia</taxon>
    </lineage>
</organism>
<name>A0A9Q3CNJ7_9BASI</name>
<dbReference type="EMBL" id="AVOT02008906">
    <property type="protein sequence ID" value="MBW0486982.1"/>
    <property type="molecule type" value="Genomic_DNA"/>
</dbReference>
<feature type="compositionally biased region" description="Acidic residues" evidence="1">
    <location>
        <begin position="67"/>
        <end position="76"/>
    </location>
</feature>
<reference evidence="2" key="1">
    <citation type="submission" date="2021-03" db="EMBL/GenBank/DDBJ databases">
        <title>Draft genome sequence of rust myrtle Austropuccinia psidii MF-1, a brazilian biotype.</title>
        <authorList>
            <person name="Quecine M.C."/>
            <person name="Pachon D.M.R."/>
            <person name="Bonatelli M.L."/>
            <person name="Correr F.H."/>
            <person name="Franceschini L.M."/>
            <person name="Leite T.F."/>
            <person name="Margarido G.R.A."/>
            <person name="Almeida C.A."/>
            <person name="Ferrarezi J.A."/>
            <person name="Labate C.A."/>
        </authorList>
    </citation>
    <scope>NUCLEOTIDE SEQUENCE</scope>
    <source>
        <strain evidence="2">MF-1</strain>
    </source>
</reference>
<gene>
    <name evidence="2" type="ORF">O181_026697</name>
</gene>
<comment type="caution">
    <text evidence="2">The sequence shown here is derived from an EMBL/GenBank/DDBJ whole genome shotgun (WGS) entry which is preliminary data.</text>
</comment>